<keyword evidence="7" id="KW-0677">Repeat</keyword>
<dbReference type="EC" id="2.5.1.58" evidence="4"/>
<evidence type="ECO:0000313" key="14">
    <source>
        <dbReference type="EMBL" id="CAA0820401.1"/>
    </source>
</evidence>
<comment type="similarity">
    <text evidence="2">Belongs to the protein prenyltransferase subunit alpha family.</text>
</comment>
<evidence type="ECO:0000256" key="10">
    <source>
        <dbReference type="ARBA" id="ARBA00041392"/>
    </source>
</evidence>
<evidence type="ECO:0000256" key="5">
    <source>
        <dbReference type="ARBA" id="ARBA00022602"/>
    </source>
</evidence>
<keyword evidence="6" id="KW-0808">Transferase</keyword>
<protein>
    <recommendedName>
        <fullName evidence="9">Protein farnesyltransferase/geranylgeranyltransferase type-1 subunit alpha</fullName>
        <ecNumber evidence="4">2.5.1.58</ecNumber>
        <ecNumber evidence="3">2.5.1.59</ecNumber>
    </recommendedName>
    <alternativeName>
        <fullName evidence="12">CAAX farnesyltransferase subunit alpha</fullName>
    </alternativeName>
    <alternativeName>
        <fullName evidence="11">FTase-alpha</fullName>
    </alternativeName>
    <alternativeName>
        <fullName evidence="10">Ras proteins prenyltransferase subunit alpha</fullName>
    </alternativeName>
    <alternativeName>
        <fullName evidence="13">Type I protein geranyl-geranyltransferase subunit alpha</fullName>
    </alternativeName>
</protein>
<evidence type="ECO:0000256" key="2">
    <source>
        <dbReference type="ARBA" id="ARBA00006734"/>
    </source>
</evidence>
<reference evidence="14" key="1">
    <citation type="submission" date="2019-12" db="EMBL/GenBank/DDBJ databases">
        <authorList>
            <person name="Scholes J."/>
        </authorList>
    </citation>
    <scope>NUCLEOTIDE SEQUENCE</scope>
</reference>
<dbReference type="GO" id="GO:0004662">
    <property type="term" value="F:CAAX-protein geranylgeranyltransferase activity"/>
    <property type="evidence" value="ECO:0007669"/>
    <property type="project" value="UniProtKB-EC"/>
</dbReference>
<evidence type="ECO:0000256" key="1">
    <source>
        <dbReference type="ARBA" id="ARBA00001946"/>
    </source>
</evidence>
<evidence type="ECO:0000313" key="15">
    <source>
        <dbReference type="Proteomes" id="UP001153555"/>
    </source>
</evidence>
<comment type="cofactor">
    <cofactor evidence="1">
        <name>Mg(2+)</name>
        <dbReference type="ChEBI" id="CHEBI:18420"/>
    </cofactor>
</comment>
<dbReference type="GO" id="GO:0005965">
    <property type="term" value="C:protein farnesyltransferase complex"/>
    <property type="evidence" value="ECO:0007669"/>
    <property type="project" value="TreeGrafter"/>
</dbReference>
<gene>
    <name evidence="14" type="ORF">SHERM_18403</name>
</gene>
<dbReference type="Gene3D" id="1.25.40.120">
    <property type="entry name" value="Protein prenylyltransferase"/>
    <property type="match status" value="1"/>
</dbReference>
<accession>A0A9N7RAW7</accession>
<evidence type="ECO:0000256" key="4">
    <source>
        <dbReference type="ARBA" id="ARBA00012702"/>
    </source>
</evidence>
<dbReference type="EMBL" id="CACSLK010020742">
    <property type="protein sequence ID" value="CAA0820401.1"/>
    <property type="molecule type" value="Genomic_DNA"/>
</dbReference>
<keyword evidence="15" id="KW-1185">Reference proteome</keyword>
<dbReference type="EC" id="2.5.1.59" evidence="3"/>
<dbReference type="Proteomes" id="UP001153555">
    <property type="component" value="Unassembled WGS sequence"/>
</dbReference>
<name>A0A9N7RAW7_STRHE</name>
<evidence type="ECO:0000256" key="11">
    <source>
        <dbReference type="ARBA" id="ARBA00042436"/>
    </source>
</evidence>
<evidence type="ECO:0000256" key="7">
    <source>
        <dbReference type="ARBA" id="ARBA00022737"/>
    </source>
</evidence>
<keyword evidence="8" id="KW-0460">Magnesium</keyword>
<dbReference type="AlphaFoldDB" id="A0A9N7RAW7"/>
<evidence type="ECO:0000256" key="9">
    <source>
        <dbReference type="ARBA" id="ARBA00040965"/>
    </source>
</evidence>
<keyword evidence="5" id="KW-0637">Prenyltransferase</keyword>
<evidence type="ECO:0000256" key="3">
    <source>
        <dbReference type="ARBA" id="ARBA00012700"/>
    </source>
</evidence>
<organism evidence="14 15">
    <name type="scientific">Striga hermonthica</name>
    <name type="common">Purple witchweed</name>
    <name type="synonym">Buchnera hermonthica</name>
    <dbReference type="NCBI Taxonomy" id="68872"/>
    <lineage>
        <taxon>Eukaryota</taxon>
        <taxon>Viridiplantae</taxon>
        <taxon>Streptophyta</taxon>
        <taxon>Embryophyta</taxon>
        <taxon>Tracheophyta</taxon>
        <taxon>Spermatophyta</taxon>
        <taxon>Magnoliopsida</taxon>
        <taxon>eudicotyledons</taxon>
        <taxon>Gunneridae</taxon>
        <taxon>Pentapetalae</taxon>
        <taxon>asterids</taxon>
        <taxon>lamiids</taxon>
        <taxon>Lamiales</taxon>
        <taxon>Orobanchaceae</taxon>
        <taxon>Buchnereae</taxon>
        <taxon>Striga</taxon>
    </lineage>
</organism>
<proteinExistence type="inferred from homology"/>
<sequence length="344" mass="40420">MRQTASRRREDELPKGVLAALRLKALPPNIVDRKHVARPFQSRRAPPAESELTNDTELESPYDFRLQLESYEHLIKSNPNDPKLWQRRKKFIGSRIDAARVFSELHFTKEFLCIHPKSLHCWSYRKWLLEAFHAGMGKIEFSDVEFELKGRTHNKFAWCERTFLVTKLRMRSGEEESDYAIEAIKKEPENGLPWIYLRVLYKTLGFDQKKLDELFEFVLSPDCAHEWGRKGEYIYIQKIYSFFLETHISLNRGKYINAIDAILDLICFGYRLPSNRTLNDNIMSCDPHRQPCSNVLDCFEHVLSIANGLRITYWKGRIDQARLALASDNAQDKDKDKDEDEDEE</sequence>
<dbReference type="GO" id="GO:0005953">
    <property type="term" value="C:CAAX-protein geranylgeranyltransferase complex"/>
    <property type="evidence" value="ECO:0007669"/>
    <property type="project" value="TreeGrafter"/>
</dbReference>
<dbReference type="InterPro" id="IPR002088">
    <property type="entry name" value="Prenyl_trans_a"/>
</dbReference>
<dbReference type="Pfam" id="PF01239">
    <property type="entry name" value="PPTA"/>
    <property type="match status" value="1"/>
</dbReference>
<comment type="caution">
    <text evidence="14">The sequence shown here is derived from an EMBL/GenBank/DDBJ whole genome shotgun (WGS) entry which is preliminary data.</text>
</comment>
<dbReference type="OrthoDB" id="10479243at2759"/>
<evidence type="ECO:0000256" key="13">
    <source>
        <dbReference type="ARBA" id="ARBA00043219"/>
    </source>
</evidence>
<dbReference type="PANTHER" id="PTHR11129">
    <property type="entry name" value="PROTEIN FARNESYLTRANSFERASE ALPHA SUBUNIT/RAB GERANYLGERANYL TRANSFERASE ALPHA SUBUNIT"/>
    <property type="match status" value="1"/>
</dbReference>
<evidence type="ECO:0000256" key="6">
    <source>
        <dbReference type="ARBA" id="ARBA00022679"/>
    </source>
</evidence>
<dbReference type="PROSITE" id="PS51147">
    <property type="entry name" value="PFTA"/>
    <property type="match status" value="1"/>
</dbReference>
<dbReference type="SUPFAM" id="SSF48439">
    <property type="entry name" value="Protein prenylyltransferase"/>
    <property type="match status" value="1"/>
</dbReference>
<dbReference type="PANTHER" id="PTHR11129:SF1">
    <property type="entry name" value="PROTEIN FARNESYLTRANSFERASE_GERANYLGERANYLTRANSFERASE TYPE-1 SUBUNIT ALPHA"/>
    <property type="match status" value="1"/>
</dbReference>
<evidence type="ECO:0000256" key="8">
    <source>
        <dbReference type="ARBA" id="ARBA00022842"/>
    </source>
</evidence>
<evidence type="ECO:0000256" key="12">
    <source>
        <dbReference type="ARBA" id="ARBA00043086"/>
    </source>
</evidence>
<dbReference type="GO" id="GO:0004660">
    <property type="term" value="F:protein farnesyltransferase activity"/>
    <property type="evidence" value="ECO:0007669"/>
    <property type="project" value="UniProtKB-EC"/>
</dbReference>